<dbReference type="RefSeq" id="WP_092619236.1">
    <property type="nucleotide sequence ID" value="NZ_FNCV01000006.1"/>
</dbReference>
<sequence length="206" mass="22561">MKCDVISLDNAKVGDIELADEVFGLEVRPDVLHRMVRWQQAKRQAGTHKTKGISEISGTTKKPFKQKGTGGARQGSRRSPQFRGGATIFGPVVRSHAHELTKKFRRLGLKTALSAKAKDGKLVVLDKAETDTPKTKDMAGRFASLGWSSVLVIDGPEVNEGFRKATRNLVGVDVLPSQGANVYDILRRDTLVLTKAAVESLEERLK</sequence>
<dbReference type="SUPFAM" id="SSF52166">
    <property type="entry name" value="Ribosomal protein L4"/>
    <property type="match status" value="1"/>
</dbReference>
<evidence type="ECO:0000256" key="6">
    <source>
        <dbReference type="SAM" id="MobiDB-lite"/>
    </source>
</evidence>
<evidence type="ECO:0000256" key="1">
    <source>
        <dbReference type="ARBA" id="ARBA00010528"/>
    </source>
</evidence>
<keyword evidence="2 5" id="KW-0689">Ribosomal protein</keyword>
<comment type="subunit">
    <text evidence="5">Part of the 50S ribosomal subunit.</text>
</comment>
<evidence type="ECO:0000256" key="5">
    <source>
        <dbReference type="HAMAP-Rule" id="MF_01328"/>
    </source>
</evidence>
<dbReference type="HAMAP" id="MF_01328_B">
    <property type="entry name" value="Ribosomal_uL4_B"/>
    <property type="match status" value="1"/>
</dbReference>
<feature type="region of interest" description="Disordered" evidence="6">
    <location>
        <begin position="42"/>
        <end position="85"/>
    </location>
</feature>
<dbReference type="OrthoDB" id="9803201at2"/>
<dbReference type="GO" id="GO:0003735">
    <property type="term" value="F:structural constituent of ribosome"/>
    <property type="evidence" value="ECO:0007669"/>
    <property type="project" value="InterPro"/>
</dbReference>
<dbReference type="Proteomes" id="UP000217076">
    <property type="component" value="Unassembled WGS sequence"/>
</dbReference>
<keyword evidence="3 5" id="KW-0687">Ribonucleoprotein</keyword>
<dbReference type="NCBIfam" id="TIGR03953">
    <property type="entry name" value="rplD_bact"/>
    <property type="match status" value="1"/>
</dbReference>
<comment type="function">
    <text evidence="5">Forms part of the polypeptide exit tunnel.</text>
</comment>
<keyword evidence="8" id="KW-1185">Reference proteome</keyword>
<dbReference type="PANTHER" id="PTHR10746">
    <property type="entry name" value="50S RIBOSOMAL PROTEIN L4"/>
    <property type="match status" value="1"/>
</dbReference>
<gene>
    <name evidence="5" type="primary">rplD</name>
    <name evidence="7" type="ORF">SAMN05421742_10628</name>
</gene>
<dbReference type="InterPro" id="IPR013005">
    <property type="entry name" value="Ribosomal_uL4-like"/>
</dbReference>
<proteinExistence type="inferred from homology"/>
<dbReference type="GO" id="GO:0005840">
    <property type="term" value="C:ribosome"/>
    <property type="evidence" value="ECO:0007669"/>
    <property type="project" value="UniProtKB-KW"/>
</dbReference>
<keyword evidence="5" id="KW-0694">RNA-binding</keyword>
<dbReference type="AlphaFoldDB" id="A0A1G8BGI2"/>
<dbReference type="GO" id="GO:0019843">
    <property type="term" value="F:rRNA binding"/>
    <property type="evidence" value="ECO:0007669"/>
    <property type="project" value="UniProtKB-UniRule"/>
</dbReference>
<protein>
    <recommendedName>
        <fullName evidence="4 5">Large ribosomal subunit protein uL4</fullName>
    </recommendedName>
</protein>
<dbReference type="GO" id="GO:1990904">
    <property type="term" value="C:ribonucleoprotein complex"/>
    <property type="evidence" value="ECO:0007669"/>
    <property type="project" value="UniProtKB-KW"/>
</dbReference>
<comment type="similarity">
    <text evidence="1 5">Belongs to the universal ribosomal protein uL4 family.</text>
</comment>
<evidence type="ECO:0000256" key="2">
    <source>
        <dbReference type="ARBA" id="ARBA00022980"/>
    </source>
</evidence>
<reference evidence="8" key="1">
    <citation type="submission" date="2016-10" db="EMBL/GenBank/DDBJ databases">
        <authorList>
            <person name="Varghese N."/>
            <person name="Submissions S."/>
        </authorList>
    </citation>
    <scope>NUCLEOTIDE SEQUENCE [LARGE SCALE GENOMIC DNA]</scope>
    <source>
        <strain evidence="8">930I</strain>
    </source>
</reference>
<evidence type="ECO:0000313" key="8">
    <source>
        <dbReference type="Proteomes" id="UP000217076"/>
    </source>
</evidence>
<evidence type="ECO:0000256" key="4">
    <source>
        <dbReference type="ARBA" id="ARBA00035244"/>
    </source>
</evidence>
<dbReference type="Pfam" id="PF00573">
    <property type="entry name" value="Ribosomal_L4"/>
    <property type="match status" value="1"/>
</dbReference>
<dbReference type="PANTHER" id="PTHR10746:SF6">
    <property type="entry name" value="LARGE RIBOSOMAL SUBUNIT PROTEIN UL4M"/>
    <property type="match status" value="1"/>
</dbReference>
<dbReference type="InterPro" id="IPR002136">
    <property type="entry name" value="Ribosomal_uL4"/>
</dbReference>
<comment type="function">
    <text evidence="5">One of the primary rRNA binding proteins, this protein initially binds near the 5'-end of the 23S rRNA. It is important during the early stages of 50S assembly. It makes multiple contacts with different domains of the 23S rRNA in the assembled 50S subunit and ribosome.</text>
</comment>
<dbReference type="Gene3D" id="3.40.1370.10">
    <property type="match status" value="1"/>
</dbReference>
<evidence type="ECO:0000313" key="7">
    <source>
        <dbReference type="EMBL" id="SDH32123.1"/>
    </source>
</evidence>
<organism evidence="7 8">
    <name type="scientific">Roseospirillum parvum</name>
    <dbReference type="NCBI Taxonomy" id="83401"/>
    <lineage>
        <taxon>Bacteria</taxon>
        <taxon>Pseudomonadati</taxon>
        <taxon>Pseudomonadota</taxon>
        <taxon>Alphaproteobacteria</taxon>
        <taxon>Rhodospirillales</taxon>
        <taxon>Rhodospirillaceae</taxon>
        <taxon>Roseospirillum</taxon>
    </lineage>
</organism>
<dbReference type="STRING" id="83401.SAMN05421742_10628"/>
<name>A0A1G8BGI2_9PROT</name>
<accession>A0A1G8BGI2</accession>
<dbReference type="EMBL" id="FNCV01000006">
    <property type="protein sequence ID" value="SDH32123.1"/>
    <property type="molecule type" value="Genomic_DNA"/>
</dbReference>
<keyword evidence="5" id="KW-0699">rRNA-binding</keyword>
<dbReference type="GO" id="GO:0006412">
    <property type="term" value="P:translation"/>
    <property type="evidence" value="ECO:0007669"/>
    <property type="project" value="UniProtKB-UniRule"/>
</dbReference>
<dbReference type="InterPro" id="IPR023574">
    <property type="entry name" value="Ribosomal_uL4_dom_sf"/>
</dbReference>
<evidence type="ECO:0000256" key="3">
    <source>
        <dbReference type="ARBA" id="ARBA00023274"/>
    </source>
</evidence>